<evidence type="ECO:0000313" key="3">
    <source>
        <dbReference type="Proteomes" id="UP001642540"/>
    </source>
</evidence>
<feature type="region of interest" description="Disordered" evidence="1">
    <location>
        <begin position="72"/>
        <end position="103"/>
    </location>
</feature>
<feature type="compositionally biased region" description="Polar residues" evidence="1">
    <location>
        <begin position="25"/>
        <end position="50"/>
    </location>
</feature>
<reference evidence="2 3" key="1">
    <citation type="submission" date="2024-08" db="EMBL/GenBank/DDBJ databases">
        <authorList>
            <person name="Cucini C."/>
            <person name="Frati F."/>
        </authorList>
    </citation>
    <scope>NUCLEOTIDE SEQUENCE [LARGE SCALE GENOMIC DNA]</scope>
</reference>
<organism evidence="2 3">
    <name type="scientific">Orchesella dallaii</name>
    <dbReference type="NCBI Taxonomy" id="48710"/>
    <lineage>
        <taxon>Eukaryota</taxon>
        <taxon>Metazoa</taxon>
        <taxon>Ecdysozoa</taxon>
        <taxon>Arthropoda</taxon>
        <taxon>Hexapoda</taxon>
        <taxon>Collembola</taxon>
        <taxon>Entomobryomorpha</taxon>
        <taxon>Entomobryoidea</taxon>
        <taxon>Orchesellidae</taxon>
        <taxon>Orchesellinae</taxon>
        <taxon>Orchesella</taxon>
    </lineage>
</organism>
<sequence>MSRRMTRSMHQADQAEVTDVEEPLGTTNQRSTDSNNLNRPITGNLTQTQLTANGEQDAILGEFSSIDLSTKKVASHGSKDGEKEQIPSTSKSLSDEEKKKKRRLKDEALSRALELLHMETVRNLAIERPPAAPGTYDVNLFNNPGTTTFSPTNSIRFEPGHQLDYNILFRQEFIDELHENDTPTPDTDKV</sequence>
<comment type="caution">
    <text evidence="2">The sequence shown here is derived from an EMBL/GenBank/DDBJ whole genome shotgun (WGS) entry which is preliminary data.</text>
</comment>
<dbReference type="EMBL" id="CAXLJM020000104">
    <property type="protein sequence ID" value="CAL8134334.1"/>
    <property type="molecule type" value="Genomic_DNA"/>
</dbReference>
<evidence type="ECO:0000313" key="2">
    <source>
        <dbReference type="EMBL" id="CAL8134334.1"/>
    </source>
</evidence>
<proteinExistence type="predicted"/>
<feature type="region of interest" description="Disordered" evidence="1">
    <location>
        <begin position="1"/>
        <end position="50"/>
    </location>
</feature>
<protein>
    <submittedName>
        <fullName evidence="2">Uncharacterized protein</fullName>
    </submittedName>
</protein>
<keyword evidence="3" id="KW-1185">Reference proteome</keyword>
<name>A0ABP1RS17_9HEXA</name>
<gene>
    <name evidence="2" type="ORF">ODALV1_LOCUS25475</name>
</gene>
<evidence type="ECO:0000256" key="1">
    <source>
        <dbReference type="SAM" id="MobiDB-lite"/>
    </source>
</evidence>
<accession>A0ABP1RS17</accession>
<feature type="compositionally biased region" description="Basic and acidic residues" evidence="1">
    <location>
        <begin position="93"/>
        <end position="103"/>
    </location>
</feature>
<dbReference type="Proteomes" id="UP001642540">
    <property type="component" value="Unassembled WGS sequence"/>
</dbReference>